<comment type="caution">
    <text evidence="3">The sequence shown here is derived from an EMBL/GenBank/DDBJ whole genome shotgun (WGS) entry which is preliminary data.</text>
</comment>
<accession>A0A6M0P9I9</accession>
<dbReference type="InterPro" id="IPR000866">
    <property type="entry name" value="AhpC/TSA"/>
</dbReference>
<protein>
    <submittedName>
        <fullName evidence="3">TlpA family protein disulfide reductase</fullName>
    </submittedName>
</protein>
<dbReference type="AlphaFoldDB" id="A0A6M0P9I9"/>
<dbReference type="InterPro" id="IPR017937">
    <property type="entry name" value="Thioredoxin_CS"/>
</dbReference>
<evidence type="ECO:0000313" key="3">
    <source>
        <dbReference type="EMBL" id="NEY21063.1"/>
    </source>
</evidence>
<dbReference type="GO" id="GO:0016491">
    <property type="term" value="F:oxidoreductase activity"/>
    <property type="evidence" value="ECO:0007669"/>
    <property type="project" value="InterPro"/>
</dbReference>
<dbReference type="PROSITE" id="PS00194">
    <property type="entry name" value="THIOREDOXIN_1"/>
    <property type="match status" value="1"/>
</dbReference>
<dbReference type="PANTHER" id="PTHR42852">
    <property type="entry name" value="THIOL:DISULFIDE INTERCHANGE PROTEIN DSBE"/>
    <property type="match status" value="1"/>
</dbReference>
<dbReference type="EMBL" id="JAAIWK010000025">
    <property type="protein sequence ID" value="NEY21063.1"/>
    <property type="molecule type" value="Genomic_DNA"/>
</dbReference>
<dbReference type="SUPFAM" id="SSF52833">
    <property type="entry name" value="Thioredoxin-like"/>
    <property type="match status" value="1"/>
</dbReference>
<dbReference type="CDD" id="cd02966">
    <property type="entry name" value="TlpA_like_family"/>
    <property type="match status" value="1"/>
</dbReference>
<name>A0A6M0P9I9_9BACI</name>
<dbReference type="InterPro" id="IPR013766">
    <property type="entry name" value="Thioredoxin_domain"/>
</dbReference>
<evidence type="ECO:0000259" key="2">
    <source>
        <dbReference type="PROSITE" id="PS51352"/>
    </source>
</evidence>
<keyword evidence="1" id="KW-1015">Disulfide bond</keyword>
<evidence type="ECO:0000256" key="1">
    <source>
        <dbReference type="ARBA" id="ARBA00023157"/>
    </source>
</evidence>
<organism evidence="3 4">
    <name type="scientific">Heyndrickxia ginsengihumi</name>
    <dbReference type="NCBI Taxonomy" id="363870"/>
    <lineage>
        <taxon>Bacteria</taxon>
        <taxon>Bacillati</taxon>
        <taxon>Bacillota</taxon>
        <taxon>Bacilli</taxon>
        <taxon>Bacillales</taxon>
        <taxon>Bacillaceae</taxon>
        <taxon>Heyndrickxia</taxon>
    </lineage>
</organism>
<evidence type="ECO:0000313" key="4">
    <source>
        <dbReference type="Proteomes" id="UP000476934"/>
    </source>
</evidence>
<dbReference type="Pfam" id="PF00578">
    <property type="entry name" value="AhpC-TSA"/>
    <property type="match status" value="1"/>
</dbReference>
<dbReference type="Gene3D" id="3.40.30.10">
    <property type="entry name" value="Glutaredoxin"/>
    <property type="match status" value="1"/>
</dbReference>
<sequence>MIKRIVSLAIVFALIVIMIVQAIVKHEEHIKAEKTAEKKAKIEKSNKEIEAMYNQALLSDQDESPDLKVGTTAPDFSLKNLNNETIHLSDFKGKKVILNFWATWCPPCKKEMPLLEEVYKKYPSTVKIVSVNIDPQADVKRYIQNTGITFPVLLDENGDVNEVYNVMTVPTTYLINGQGEIKQIQQGQLTKDILEKWIQS</sequence>
<keyword evidence="4" id="KW-1185">Reference proteome</keyword>
<dbReference type="InterPro" id="IPR050553">
    <property type="entry name" value="Thioredoxin_ResA/DsbE_sf"/>
</dbReference>
<dbReference type="Proteomes" id="UP000476934">
    <property type="component" value="Unassembled WGS sequence"/>
</dbReference>
<reference evidence="3 4" key="2">
    <citation type="submission" date="2020-03" db="EMBL/GenBank/DDBJ databases">
        <title>Bacillus aquiflavi sp. nov., isolated from yellow water of strong flavor Chinese baijiu in Yibin region of China.</title>
        <authorList>
            <person name="Xie J."/>
        </authorList>
    </citation>
    <scope>NUCLEOTIDE SEQUENCE [LARGE SCALE GENOMIC DNA]</scope>
    <source>
        <strain evidence="3 4">Gsoil 114</strain>
    </source>
</reference>
<reference evidence="3 4" key="1">
    <citation type="submission" date="2020-02" db="EMBL/GenBank/DDBJ databases">
        <authorList>
            <person name="Feng H."/>
        </authorList>
    </citation>
    <scope>NUCLEOTIDE SEQUENCE [LARGE SCALE GENOMIC DNA]</scope>
    <source>
        <strain evidence="3 4">Gsoil 114</strain>
    </source>
</reference>
<dbReference type="PROSITE" id="PS51352">
    <property type="entry name" value="THIOREDOXIN_2"/>
    <property type="match status" value="1"/>
</dbReference>
<gene>
    <name evidence="3" type="ORF">G4D61_14025</name>
</gene>
<dbReference type="GO" id="GO:0016209">
    <property type="term" value="F:antioxidant activity"/>
    <property type="evidence" value="ECO:0007669"/>
    <property type="project" value="InterPro"/>
</dbReference>
<proteinExistence type="predicted"/>
<dbReference type="PANTHER" id="PTHR42852:SF13">
    <property type="entry name" value="PROTEIN DIPZ"/>
    <property type="match status" value="1"/>
</dbReference>
<dbReference type="RefSeq" id="WP_025728609.1">
    <property type="nucleotide sequence ID" value="NZ_JAAIWK010000025.1"/>
</dbReference>
<feature type="domain" description="Thioredoxin" evidence="2">
    <location>
        <begin position="67"/>
        <end position="200"/>
    </location>
</feature>
<dbReference type="InterPro" id="IPR036249">
    <property type="entry name" value="Thioredoxin-like_sf"/>
</dbReference>